<protein>
    <submittedName>
        <fullName evidence="2">Glycosyl hydrolase family 71-domain-containing protein</fullName>
    </submittedName>
</protein>
<dbReference type="OrthoDB" id="1046782at2759"/>
<dbReference type="Proteomes" id="UP000813385">
    <property type="component" value="Unassembled WGS sequence"/>
</dbReference>
<evidence type="ECO:0000256" key="1">
    <source>
        <dbReference type="SAM" id="SignalP"/>
    </source>
</evidence>
<feature type="chain" id="PRO_5035437384" evidence="1">
    <location>
        <begin position="19"/>
        <end position="1105"/>
    </location>
</feature>
<dbReference type="InterPro" id="IPR005197">
    <property type="entry name" value="Glyco_hydro_71"/>
</dbReference>
<keyword evidence="1" id="KW-0732">Signal</keyword>
<keyword evidence="3" id="KW-1185">Reference proteome</keyword>
<dbReference type="Pfam" id="PF03659">
    <property type="entry name" value="Glyco_hydro_71"/>
    <property type="match status" value="1"/>
</dbReference>
<dbReference type="CDD" id="cd11577">
    <property type="entry name" value="GH71"/>
    <property type="match status" value="1"/>
</dbReference>
<dbReference type="Gene3D" id="3.20.20.80">
    <property type="entry name" value="Glycosidases"/>
    <property type="match status" value="1"/>
</dbReference>
<dbReference type="GO" id="GO:0051118">
    <property type="term" value="F:glucan endo-1,3-alpha-glucosidase activity"/>
    <property type="evidence" value="ECO:0007669"/>
    <property type="project" value="InterPro"/>
</dbReference>
<comment type="caution">
    <text evidence="2">The sequence shown here is derived from an EMBL/GenBank/DDBJ whole genome shotgun (WGS) entry which is preliminary data.</text>
</comment>
<gene>
    <name evidence="2" type="ORF">B0T11DRAFT_109441</name>
</gene>
<name>A0A8K0TEV2_9PEZI</name>
<feature type="signal peptide" evidence="1">
    <location>
        <begin position="1"/>
        <end position="18"/>
    </location>
</feature>
<dbReference type="EMBL" id="JAGPXD010000004">
    <property type="protein sequence ID" value="KAH7358876.1"/>
    <property type="molecule type" value="Genomic_DNA"/>
</dbReference>
<evidence type="ECO:0000313" key="3">
    <source>
        <dbReference type="Proteomes" id="UP000813385"/>
    </source>
</evidence>
<organism evidence="2 3">
    <name type="scientific">Plectosphaerella cucumerina</name>
    <dbReference type="NCBI Taxonomy" id="40658"/>
    <lineage>
        <taxon>Eukaryota</taxon>
        <taxon>Fungi</taxon>
        <taxon>Dikarya</taxon>
        <taxon>Ascomycota</taxon>
        <taxon>Pezizomycotina</taxon>
        <taxon>Sordariomycetes</taxon>
        <taxon>Hypocreomycetidae</taxon>
        <taxon>Glomerellales</taxon>
        <taxon>Plectosphaerellaceae</taxon>
        <taxon>Plectosphaerella</taxon>
    </lineage>
</organism>
<accession>A0A8K0TEV2</accession>
<evidence type="ECO:0000313" key="2">
    <source>
        <dbReference type="EMBL" id="KAH7358876.1"/>
    </source>
</evidence>
<proteinExistence type="predicted"/>
<dbReference type="AlphaFoldDB" id="A0A8K0TEV2"/>
<sequence>MKLLSFLLTLLLAAQASAKAVFAHFMIGNTEHYTSGDFLNDIRLAQEAHIDGFVLNIANADPTNDRSIPMAFEAAASLGFKLLFSFDYAGHGDWPKDAVIGLLKQYGQHSAHFRRGSQPLVSTFEGFKSSGDWADIRAQTNCYFMPSWSSVGAKRAVRTNAVDGLFSWGAWPAGPKSTDMEIDASYLIFLDGASYMMPVSPWFYTNLPGYNKNWLWRGDSLWHERWNLVFSLVSQNQWVDQPEYLQIISWNDYGESHYIGPLNDKAYVAFDIGQAPYNYVKGYPHDAWRMLLPFAIDTYKTGHATITKEVLVSWYRLTPAAACGTGGTTGNTAAQVQQELPPGDLAQDKIFISAVLGSPAILRVSVGGLTEIVKWDDVPYGNIGMYHGSYAYKGRTGGVTVELVDPASGAVIATLNGASLRTTCEQGITNWNPWVGGVQTSRGVNKKPLLSLADQTCMEGNGRAGFEELCKFACVQGYCPPGPCTCTKIGKPLLELPALDREGYPLPGADCTYKGLCSFACNYGPCPAAYCTLDPAAKDKCVIPPEEPDPEDTIASACTSGTGTGGLTGLCDFACGRGYCPEPQCTCTGWGPAITPPKETGLSGYPGQGVGAEYAPLCAFVCPRGYCPEGVCSNRPPTSSNGNGGWIIDMTDMSPGSDAYKAIPCTHEGVNDATKDAKWRWNQVKATDLWDQLRWTWTYLWLAGAQGNVAFPVWISNQIKGPESMHCQVLNSANGCRTFRQCHDMTFPARYFLANSFVSLSNMIWNFYDSIRTVKEDIGAEANKLAEIFAPVARNDALPLAVIIDIVTLGYGAFAAPFWNSVLKKQSYFAANPNTLGVLKDETNSMVAGSLTLVKDVTAADARITTNNVLSDRINAIMEIWYESTDAFNSYIFSGGMISNRALNKLIVDGKLIDATAEPLSTEQIKKLARRALYAMLIPTAWKISGRDLGPFILDGRIACDQYLTSSIISRSVQDKTRVCVDGNAFFLVGASEPDRNCQSDGEGGGSCGGFLELPGSDQLNGQLWGQITVDDIVHGSVATFNKNGKKNGAPTIDPVNNEFLSNIQDVNVRAPGLISLPVCNNIQAERNWWNNFKGGKKPTNYPCD</sequence>
<keyword evidence="2" id="KW-0378">Hydrolase</keyword>
<reference evidence="2" key="1">
    <citation type="journal article" date="2021" name="Nat. Commun.">
        <title>Genetic determinants of endophytism in the Arabidopsis root mycobiome.</title>
        <authorList>
            <person name="Mesny F."/>
            <person name="Miyauchi S."/>
            <person name="Thiergart T."/>
            <person name="Pickel B."/>
            <person name="Atanasova L."/>
            <person name="Karlsson M."/>
            <person name="Huettel B."/>
            <person name="Barry K.W."/>
            <person name="Haridas S."/>
            <person name="Chen C."/>
            <person name="Bauer D."/>
            <person name="Andreopoulos W."/>
            <person name="Pangilinan J."/>
            <person name="LaButti K."/>
            <person name="Riley R."/>
            <person name="Lipzen A."/>
            <person name="Clum A."/>
            <person name="Drula E."/>
            <person name="Henrissat B."/>
            <person name="Kohler A."/>
            <person name="Grigoriev I.V."/>
            <person name="Martin F.M."/>
            <person name="Hacquard S."/>
        </authorList>
    </citation>
    <scope>NUCLEOTIDE SEQUENCE</scope>
    <source>
        <strain evidence="2">MPI-CAGE-AT-0016</strain>
    </source>
</reference>